<sequence>MLKRNWPELANYLQVTDHKGNTLWQQVEQIYLEHGQTVRPLAKDLFNAFSIPLTQVKVVIVGQDPYASDHAHGLAFSSAMDRDIPKSLQNIFLALKNDFGEEYQPHVKGKANLQPWVEQGVLLLNTRLTVEIGCPLNPLHDIWQEFINLAFNLLAQKSHLVYLLWGKHAQSFASHVNAQLNLILKAPHPSPLSAYRGFFTCGCFKQTNQYLLEIGQSTILW</sequence>
<accession>A0A3A1YAT5</accession>
<feature type="domain" description="Uracil-DNA glycosylase-like" evidence="10">
    <location>
        <begin position="49"/>
        <end position="211"/>
    </location>
</feature>
<evidence type="ECO:0000256" key="9">
    <source>
        <dbReference type="PROSITE-ProRule" id="PRU10072"/>
    </source>
</evidence>
<dbReference type="EMBL" id="NRJG01000172">
    <property type="protein sequence ID" value="RIY34785.1"/>
    <property type="molecule type" value="Genomic_DNA"/>
</dbReference>
<dbReference type="OrthoDB" id="9804372at2"/>
<dbReference type="PANTHER" id="PTHR11264">
    <property type="entry name" value="URACIL-DNA GLYCOSYLASE"/>
    <property type="match status" value="1"/>
</dbReference>
<comment type="similarity">
    <text evidence="3">Belongs to the uracil-DNA glycosylase (UDG) superfamily. UNG family.</text>
</comment>
<dbReference type="SUPFAM" id="SSF52141">
    <property type="entry name" value="Uracil-DNA glycosylase-like"/>
    <property type="match status" value="1"/>
</dbReference>
<dbReference type="Gene3D" id="3.40.470.10">
    <property type="entry name" value="Uracil-DNA glycosylase-like domain"/>
    <property type="match status" value="1"/>
</dbReference>
<evidence type="ECO:0000256" key="1">
    <source>
        <dbReference type="ARBA" id="ARBA00001400"/>
    </source>
</evidence>
<dbReference type="InterPro" id="IPR018085">
    <property type="entry name" value="Ura-DNA_Glyclase_AS"/>
</dbReference>
<evidence type="ECO:0000313" key="11">
    <source>
        <dbReference type="EMBL" id="RIY34785.1"/>
    </source>
</evidence>
<proteinExistence type="inferred from homology"/>
<evidence type="ECO:0000256" key="6">
    <source>
        <dbReference type="ARBA" id="ARBA00022763"/>
    </source>
</evidence>
<evidence type="ECO:0000256" key="4">
    <source>
        <dbReference type="ARBA" id="ARBA00012030"/>
    </source>
</evidence>
<dbReference type="CDD" id="cd10027">
    <property type="entry name" value="UDG-F1-like"/>
    <property type="match status" value="1"/>
</dbReference>
<dbReference type="Pfam" id="PF03167">
    <property type="entry name" value="UDG"/>
    <property type="match status" value="1"/>
</dbReference>
<keyword evidence="8" id="KW-0234">DNA repair</keyword>
<dbReference type="PROSITE" id="PS00130">
    <property type="entry name" value="U_DNA_GLYCOSYLASE"/>
    <property type="match status" value="1"/>
</dbReference>
<evidence type="ECO:0000256" key="7">
    <source>
        <dbReference type="ARBA" id="ARBA00022801"/>
    </source>
</evidence>
<evidence type="ECO:0000256" key="8">
    <source>
        <dbReference type="ARBA" id="ARBA00023204"/>
    </source>
</evidence>
<gene>
    <name evidence="11" type="ORF">CKF58_07660</name>
</gene>
<reference evidence="11 12" key="1">
    <citation type="submission" date="2017-08" db="EMBL/GenBank/DDBJ databases">
        <title>Reclassification of Bisgaard taxon 37 and 44.</title>
        <authorList>
            <person name="Christensen H."/>
        </authorList>
    </citation>
    <scope>NUCLEOTIDE SEQUENCE [LARGE SCALE GENOMIC DNA]</scope>
    <source>
        <strain evidence="11 12">111</strain>
    </source>
</reference>
<dbReference type="Proteomes" id="UP000265916">
    <property type="component" value="Unassembled WGS sequence"/>
</dbReference>
<protein>
    <recommendedName>
        <fullName evidence="5">Uracil-DNA glycosylase</fullName>
        <ecNumber evidence="4">3.2.2.27</ecNumber>
    </recommendedName>
</protein>
<dbReference type="PANTHER" id="PTHR11264:SF0">
    <property type="entry name" value="URACIL-DNA GLYCOSYLASE"/>
    <property type="match status" value="1"/>
</dbReference>
<dbReference type="InterPro" id="IPR036895">
    <property type="entry name" value="Uracil-DNA_glycosylase-like_sf"/>
</dbReference>
<dbReference type="InterPro" id="IPR002043">
    <property type="entry name" value="UDG_fam1"/>
</dbReference>
<evidence type="ECO:0000259" key="10">
    <source>
        <dbReference type="SMART" id="SM00986"/>
    </source>
</evidence>
<comment type="catalytic activity">
    <reaction evidence="1">
        <text>Hydrolyzes single-stranded DNA or mismatched double-stranded DNA and polynucleotides, releasing free uracil.</text>
        <dbReference type="EC" id="3.2.2.27"/>
    </reaction>
</comment>
<keyword evidence="12" id="KW-1185">Reference proteome</keyword>
<comment type="caution">
    <text evidence="11">The sequence shown here is derived from an EMBL/GenBank/DDBJ whole genome shotgun (WGS) entry which is preliminary data.</text>
</comment>
<dbReference type="AlphaFoldDB" id="A0A3A1YAT5"/>
<organism evidence="11 12">
    <name type="scientific">Psittacicella hinzii</name>
    <dbReference type="NCBI Taxonomy" id="2028575"/>
    <lineage>
        <taxon>Bacteria</taxon>
        <taxon>Pseudomonadati</taxon>
        <taxon>Pseudomonadota</taxon>
        <taxon>Gammaproteobacteria</taxon>
        <taxon>Pasteurellales</taxon>
        <taxon>Psittacicellaceae</taxon>
        <taxon>Psittacicella</taxon>
    </lineage>
</organism>
<evidence type="ECO:0000256" key="2">
    <source>
        <dbReference type="ARBA" id="ARBA00002631"/>
    </source>
</evidence>
<feature type="active site" description="Proton acceptor" evidence="9">
    <location>
        <position position="64"/>
    </location>
</feature>
<evidence type="ECO:0000313" key="12">
    <source>
        <dbReference type="Proteomes" id="UP000265916"/>
    </source>
</evidence>
<dbReference type="GO" id="GO:0004844">
    <property type="term" value="F:uracil DNA N-glycosylase activity"/>
    <property type="evidence" value="ECO:0007669"/>
    <property type="project" value="UniProtKB-EC"/>
</dbReference>
<dbReference type="NCBIfam" id="NF003592">
    <property type="entry name" value="PRK05254.1-5"/>
    <property type="match status" value="1"/>
</dbReference>
<keyword evidence="7" id="KW-0378">Hydrolase</keyword>
<dbReference type="SMART" id="SM00986">
    <property type="entry name" value="UDG"/>
    <property type="match status" value="1"/>
</dbReference>
<dbReference type="SMART" id="SM00987">
    <property type="entry name" value="UreE_C"/>
    <property type="match status" value="1"/>
</dbReference>
<dbReference type="EC" id="3.2.2.27" evidence="4"/>
<comment type="function">
    <text evidence="2">Excises uracil residues from the DNA which can arise as a result of misincorporation of dUMP residues by DNA polymerase or due to deamination of cytosine.</text>
</comment>
<name>A0A3A1YAT5_9GAMM</name>
<evidence type="ECO:0000256" key="3">
    <source>
        <dbReference type="ARBA" id="ARBA00008184"/>
    </source>
</evidence>
<dbReference type="GO" id="GO:0097510">
    <property type="term" value="P:base-excision repair, AP site formation via deaminated base removal"/>
    <property type="evidence" value="ECO:0007669"/>
    <property type="project" value="TreeGrafter"/>
</dbReference>
<dbReference type="NCBIfam" id="NF003588">
    <property type="entry name" value="PRK05254.1-1"/>
    <property type="match status" value="1"/>
</dbReference>
<evidence type="ECO:0000256" key="5">
    <source>
        <dbReference type="ARBA" id="ARBA00018429"/>
    </source>
</evidence>
<keyword evidence="6" id="KW-0227">DNA damage</keyword>
<dbReference type="InterPro" id="IPR005122">
    <property type="entry name" value="Uracil-DNA_glycosylase-like"/>
</dbReference>